<comment type="caution">
    <text evidence="7">The sequence shown here is derived from an EMBL/GenBank/DDBJ whole genome shotgun (WGS) entry which is preliminary data.</text>
</comment>
<proteinExistence type="predicted"/>
<dbReference type="GO" id="GO:0008745">
    <property type="term" value="F:N-acetylmuramoyl-L-alanine amidase activity"/>
    <property type="evidence" value="ECO:0007669"/>
    <property type="project" value="UniProtKB-EC"/>
</dbReference>
<dbReference type="EC" id="3.5.1.28" evidence="2"/>
<feature type="compositionally biased region" description="Gly residues" evidence="5">
    <location>
        <begin position="176"/>
        <end position="189"/>
    </location>
</feature>
<evidence type="ECO:0000256" key="5">
    <source>
        <dbReference type="SAM" id="MobiDB-lite"/>
    </source>
</evidence>
<feature type="region of interest" description="Disordered" evidence="5">
    <location>
        <begin position="314"/>
        <end position="333"/>
    </location>
</feature>
<feature type="domain" description="N-acetylmuramoyl-L-alanine amidase" evidence="6">
    <location>
        <begin position="12"/>
        <end position="160"/>
    </location>
</feature>
<sequence length="507" mass="54541">MVDEAGAVWIPSPNYFENRNGYTPKWVIVHGTAGFNSARDVGTYFQTADVSANYVIGQDGTIVQCVAEKDGAWGNGVISTGHDPWWTSSINPNWVTISIEHVKPHTDNSDVLTDAQKAASFRLISHICARYKIPLRRADANGGITGHYSMDPVNRSRCPGPYPWDELISYLNSGGSSGGSGDGSGGSNGGNPPPSGAGISLSDALVARYFEQASNGRWRCKTNGFYLMASILNFYCQFGGSAKNGLTYLGLPLMNEFYPNPGSQWSYQRFERGILAYDPTHHFDRPPGGGSVYLMHIDQPLPQGTGASIMQQAPHTPIFPPSGQGQQTPYTIAIPSSGVGQQAVSMSSNAPIPISGQGQQVPSTPLDEPSPEATSDAAKSDSAEEEQPEVSTDSSMPEQTPVYKSFPKNAIPRSGPGQQIAPTPVNKSILGPNQEHIQYQQNSYQHPDNPEQHESEQYQPNPYRPGPQASNFPSLDTPPPKSSLGEFISGAMDGGVTAILKRILSRK</sequence>
<keyword evidence="3" id="KW-0378">Hydrolase</keyword>
<keyword evidence="4" id="KW-0961">Cell wall biogenesis/degradation</keyword>
<evidence type="ECO:0000259" key="6">
    <source>
        <dbReference type="SMART" id="SM00644"/>
    </source>
</evidence>
<dbReference type="CDD" id="cd06583">
    <property type="entry name" value="PGRP"/>
    <property type="match status" value="1"/>
</dbReference>
<dbReference type="PANTHER" id="PTHR30417:SF1">
    <property type="entry name" value="N-ACETYLMURAMOYL-L-ALANINE AMIDASE AMID"/>
    <property type="match status" value="1"/>
</dbReference>
<dbReference type="SMART" id="SM00644">
    <property type="entry name" value="Ami_2"/>
    <property type="match status" value="1"/>
</dbReference>
<dbReference type="Pfam" id="PF01510">
    <property type="entry name" value="Amidase_2"/>
    <property type="match status" value="1"/>
</dbReference>
<dbReference type="InterPro" id="IPR002502">
    <property type="entry name" value="Amidase_domain"/>
</dbReference>
<accession>A0A8J3I075</accession>
<dbReference type="InterPro" id="IPR036505">
    <property type="entry name" value="Amidase/PGRP_sf"/>
</dbReference>
<gene>
    <name evidence="7" type="ORF">KSX_25630</name>
</gene>
<dbReference type="RefSeq" id="WP_220193796.1">
    <property type="nucleotide sequence ID" value="NZ_BNJF01000001.1"/>
</dbReference>
<protein>
    <recommendedName>
        <fullName evidence="2">N-acetylmuramoyl-L-alanine amidase</fullName>
        <ecNumber evidence="2">3.5.1.28</ecNumber>
    </recommendedName>
</protein>
<evidence type="ECO:0000313" key="7">
    <source>
        <dbReference type="EMBL" id="GHO44400.1"/>
    </source>
</evidence>
<feature type="region of interest" description="Disordered" evidence="5">
    <location>
        <begin position="176"/>
        <end position="197"/>
    </location>
</feature>
<feature type="compositionally biased region" description="Polar residues" evidence="5">
    <location>
        <begin position="341"/>
        <end position="363"/>
    </location>
</feature>
<dbReference type="Gene3D" id="3.40.80.10">
    <property type="entry name" value="Peptidoglycan recognition protein-like"/>
    <property type="match status" value="1"/>
</dbReference>
<dbReference type="GO" id="GO:0009253">
    <property type="term" value="P:peptidoglycan catabolic process"/>
    <property type="evidence" value="ECO:0007669"/>
    <property type="project" value="InterPro"/>
</dbReference>
<dbReference type="GO" id="GO:0071555">
    <property type="term" value="P:cell wall organization"/>
    <property type="evidence" value="ECO:0007669"/>
    <property type="project" value="UniProtKB-KW"/>
</dbReference>
<evidence type="ECO:0000256" key="2">
    <source>
        <dbReference type="ARBA" id="ARBA00011901"/>
    </source>
</evidence>
<feature type="region of interest" description="Disordered" evidence="5">
    <location>
        <begin position="341"/>
        <end position="491"/>
    </location>
</feature>
<comment type="catalytic activity">
    <reaction evidence="1">
        <text>Hydrolyzes the link between N-acetylmuramoyl residues and L-amino acid residues in certain cell-wall glycopeptides.</text>
        <dbReference type="EC" id="3.5.1.28"/>
    </reaction>
</comment>
<reference evidence="7" key="1">
    <citation type="submission" date="2020-10" db="EMBL/GenBank/DDBJ databases">
        <title>Taxonomic study of unclassified bacteria belonging to the class Ktedonobacteria.</title>
        <authorList>
            <person name="Yabe S."/>
            <person name="Wang C.M."/>
            <person name="Zheng Y."/>
            <person name="Sakai Y."/>
            <person name="Cavaletti L."/>
            <person name="Monciardini P."/>
            <person name="Donadio S."/>
        </authorList>
    </citation>
    <scope>NUCLEOTIDE SEQUENCE</scope>
    <source>
        <strain evidence="7">SOSP1-1</strain>
    </source>
</reference>
<organism evidence="7 8">
    <name type="scientific">Ktedonospora formicarum</name>
    <dbReference type="NCBI Taxonomy" id="2778364"/>
    <lineage>
        <taxon>Bacteria</taxon>
        <taxon>Bacillati</taxon>
        <taxon>Chloroflexota</taxon>
        <taxon>Ktedonobacteria</taxon>
        <taxon>Ktedonobacterales</taxon>
        <taxon>Ktedonobacteraceae</taxon>
        <taxon>Ktedonospora</taxon>
    </lineage>
</organism>
<name>A0A8J3I075_9CHLR</name>
<dbReference type="EMBL" id="BNJF01000001">
    <property type="protein sequence ID" value="GHO44400.1"/>
    <property type="molecule type" value="Genomic_DNA"/>
</dbReference>
<dbReference type="InterPro" id="IPR051206">
    <property type="entry name" value="NAMLAA_amidase_2"/>
</dbReference>
<dbReference type="SUPFAM" id="SSF55846">
    <property type="entry name" value="N-acetylmuramoyl-L-alanine amidase-like"/>
    <property type="match status" value="1"/>
</dbReference>
<dbReference type="PANTHER" id="PTHR30417">
    <property type="entry name" value="N-ACETYLMURAMOYL-L-ALANINE AMIDASE AMID"/>
    <property type="match status" value="1"/>
</dbReference>
<evidence type="ECO:0000256" key="4">
    <source>
        <dbReference type="ARBA" id="ARBA00023316"/>
    </source>
</evidence>
<dbReference type="AlphaFoldDB" id="A0A8J3I075"/>
<feature type="compositionally biased region" description="Polar residues" evidence="5">
    <location>
        <begin position="389"/>
        <end position="398"/>
    </location>
</feature>
<feature type="compositionally biased region" description="Polar residues" evidence="5">
    <location>
        <begin position="435"/>
        <end position="446"/>
    </location>
</feature>
<evidence type="ECO:0000256" key="3">
    <source>
        <dbReference type="ARBA" id="ARBA00022801"/>
    </source>
</evidence>
<dbReference type="GO" id="GO:0009254">
    <property type="term" value="P:peptidoglycan turnover"/>
    <property type="evidence" value="ECO:0007669"/>
    <property type="project" value="TreeGrafter"/>
</dbReference>
<evidence type="ECO:0000313" key="8">
    <source>
        <dbReference type="Proteomes" id="UP000612362"/>
    </source>
</evidence>
<keyword evidence="8" id="KW-1185">Reference proteome</keyword>
<evidence type="ECO:0000256" key="1">
    <source>
        <dbReference type="ARBA" id="ARBA00001561"/>
    </source>
</evidence>
<dbReference type="Proteomes" id="UP000612362">
    <property type="component" value="Unassembled WGS sequence"/>
</dbReference>